<protein>
    <submittedName>
        <fullName evidence="1">PD-(D/E)XK nuclease family transposase</fullName>
    </submittedName>
</protein>
<gene>
    <name evidence="1" type="ORF">Thiowin_03368</name>
</gene>
<dbReference type="PANTHER" id="PTHR41317:SF1">
    <property type="entry name" value="PD-(D_E)XK NUCLEASE FAMILY TRANSPOSASE"/>
    <property type="match status" value="1"/>
</dbReference>
<reference evidence="1 2" key="1">
    <citation type="journal article" date="2023" name="Microorganisms">
        <title>Thiorhodovibrio frisius and Trv. litoralis spp. nov., Two Novel Members from a Clade of Fastidious Purple Sulfur Bacteria That Exhibit Unique Red-Shifted Light-Harvesting Capabilities.</title>
        <authorList>
            <person name="Methner A."/>
            <person name="Kuzyk S.B."/>
            <person name="Petersen J."/>
            <person name="Bauer S."/>
            <person name="Brinkmann H."/>
            <person name="Sichau K."/>
            <person name="Wanner G."/>
            <person name="Wolf J."/>
            <person name="Neumann-Schaal M."/>
            <person name="Henke P."/>
            <person name="Tank M."/>
            <person name="Sproer C."/>
            <person name="Bunk B."/>
            <person name="Overmann J."/>
        </authorList>
    </citation>
    <scope>NUCLEOTIDE SEQUENCE [LARGE SCALE GENOMIC DNA]</scope>
    <source>
        <strain evidence="1 2">DSM 6702</strain>
    </source>
</reference>
<evidence type="ECO:0000313" key="2">
    <source>
        <dbReference type="Proteomes" id="UP001432180"/>
    </source>
</evidence>
<proteinExistence type="predicted"/>
<dbReference type="Pfam" id="PF12784">
    <property type="entry name" value="PDDEXK_2"/>
    <property type="match status" value="1"/>
</dbReference>
<sequence length="191" mass="21777">MLSEQPIVGSSYRAIKPVIGIHLLDFTLFDQPKYADKVLWNFALRDSECCEVCLGRELQIHIVELRKADKMQQLPERLSAWIAYFEHWNEDAVMNNLAHPPIQQARAKLRVMSADEEARYWAEAREKAMRDEATLLGDAHDQGFEKGDQHARQQTALAMLQGGQLDVATIARYTDLSETEVQELADGRATH</sequence>
<dbReference type="InterPro" id="IPR010106">
    <property type="entry name" value="RpnA"/>
</dbReference>
<keyword evidence="2" id="KW-1185">Reference proteome</keyword>
<evidence type="ECO:0000313" key="1">
    <source>
        <dbReference type="EMBL" id="WPL18300.1"/>
    </source>
</evidence>
<dbReference type="Proteomes" id="UP001432180">
    <property type="component" value="Chromosome"/>
</dbReference>
<name>A0ABZ0SCI2_9GAMM</name>
<dbReference type="PANTHER" id="PTHR41317">
    <property type="entry name" value="PD-(D_E)XK NUCLEASE FAMILY TRANSPOSASE"/>
    <property type="match status" value="1"/>
</dbReference>
<accession>A0ABZ0SCI2</accession>
<dbReference type="RefSeq" id="WP_408034093.1">
    <property type="nucleotide sequence ID" value="NZ_CP121472.1"/>
</dbReference>
<dbReference type="NCBIfam" id="TIGR01784">
    <property type="entry name" value="T_den_put_tspse"/>
    <property type="match status" value="1"/>
</dbReference>
<organism evidence="1 2">
    <name type="scientific">Thiorhodovibrio winogradskyi</name>
    <dbReference type="NCBI Taxonomy" id="77007"/>
    <lineage>
        <taxon>Bacteria</taxon>
        <taxon>Pseudomonadati</taxon>
        <taxon>Pseudomonadota</taxon>
        <taxon>Gammaproteobacteria</taxon>
        <taxon>Chromatiales</taxon>
        <taxon>Chromatiaceae</taxon>
        <taxon>Thiorhodovibrio</taxon>
    </lineage>
</organism>
<dbReference type="EMBL" id="CP121472">
    <property type="protein sequence ID" value="WPL18300.1"/>
    <property type="molecule type" value="Genomic_DNA"/>
</dbReference>